<reference evidence="1 2" key="1">
    <citation type="submission" date="2018-05" db="EMBL/GenBank/DDBJ databases">
        <title>The draft genome of strain NS-104.</title>
        <authorList>
            <person name="Hang P."/>
            <person name="Jiang J."/>
        </authorList>
    </citation>
    <scope>NUCLEOTIDE SEQUENCE [LARGE SCALE GENOMIC DNA]</scope>
    <source>
        <strain evidence="1 2">NS-104</strain>
    </source>
</reference>
<dbReference type="OrthoDB" id="8097345at2"/>
<proteinExistence type="predicted"/>
<protein>
    <submittedName>
        <fullName evidence="1">Uncharacterized protein</fullName>
    </submittedName>
</protein>
<evidence type="ECO:0000313" key="2">
    <source>
        <dbReference type="Proteomes" id="UP000245252"/>
    </source>
</evidence>
<organism evidence="1 2">
    <name type="scientific">Metarhizobium album</name>
    <dbReference type="NCBI Taxonomy" id="2182425"/>
    <lineage>
        <taxon>Bacteria</taxon>
        <taxon>Pseudomonadati</taxon>
        <taxon>Pseudomonadota</taxon>
        <taxon>Alphaproteobacteria</taxon>
        <taxon>Hyphomicrobiales</taxon>
        <taxon>Rhizobiaceae</taxon>
        <taxon>Metarhizobium</taxon>
    </lineage>
</organism>
<dbReference type="Proteomes" id="UP000245252">
    <property type="component" value="Unassembled WGS sequence"/>
</dbReference>
<sequence>MLTEIQIEDVGTYRPLNMWQLERVMRIRGPNRHLAILAVGLGMSLKQFKKLPLDKQDEVQRAYSRLVATVNMP</sequence>
<gene>
    <name evidence="1" type="ORF">DEM27_28800</name>
</gene>
<dbReference type="EMBL" id="QFBC01000020">
    <property type="protein sequence ID" value="PWE52804.1"/>
    <property type="molecule type" value="Genomic_DNA"/>
</dbReference>
<comment type="caution">
    <text evidence="1">The sequence shown here is derived from an EMBL/GenBank/DDBJ whole genome shotgun (WGS) entry which is preliminary data.</text>
</comment>
<evidence type="ECO:0000313" key="1">
    <source>
        <dbReference type="EMBL" id="PWE52804.1"/>
    </source>
</evidence>
<name>A0A2U2DHQ0_9HYPH</name>
<dbReference type="RefSeq" id="WP_109461704.1">
    <property type="nucleotide sequence ID" value="NZ_QFBC01000020.1"/>
</dbReference>
<keyword evidence="2" id="KW-1185">Reference proteome</keyword>
<accession>A0A2U2DHQ0</accession>
<dbReference type="AlphaFoldDB" id="A0A2U2DHQ0"/>